<keyword evidence="3" id="KW-1133">Transmembrane helix</keyword>
<dbReference type="PANTHER" id="PTHR21663">
    <property type="entry name" value="HYPOTHETICAL HEAT DOMAIN-CONTAINING"/>
    <property type="match status" value="1"/>
</dbReference>
<evidence type="ECO:0000313" key="5">
    <source>
        <dbReference type="Proteomes" id="UP000274922"/>
    </source>
</evidence>
<dbReference type="PANTHER" id="PTHR21663:SF0">
    <property type="entry name" value="HEAT REPEAT-CONTAINING PROTEIN 5B"/>
    <property type="match status" value="1"/>
</dbReference>
<keyword evidence="3" id="KW-0472">Membrane</keyword>
<name>A0A4P9XEH4_9FUNG</name>
<dbReference type="Gene3D" id="1.25.10.10">
    <property type="entry name" value="Leucine-rich Repeat Variant"/>
    <property type="match status" value="1"/>
</dbReference>
<evidence type="ECO:0000313" key="4">
    <source>
        <dbReference type="EMBL" id="RKP03944.1"/>
    </source>
</evidence>
<comment type="similarity">
    <text evidence="1">Belongs to the HEATR5 family.</text>
</comment>
<evidence type="ECO:0000256" key="3">
    <source>
        <dbReference type="SAM" id="Phobius"/>
    </source>
</evidence>
<keyword evidence="5" id="KW-1185">Reference proteome</keyword>
<gene>
    <name evidence="4" type="ORF">CXG81DRAFT_8908</name>
</gene>
<dbReference type="InterPro" id="IPR016024">
    <property type="entry name" value="ARM-type_fold"/>
</dbReference>
<feature type="compositionally biased region" description="Low complexity" evidence="2">
    <location>
        <begin position="14"/>
        <end position="23"/>
    </location>
</feature>
<dbReference type="Proteomes" id="UP000274922">
    <property type="component" value="Unassembled WGS sequence"/>
</dbReference>
<dbReference type="EMBL" id="ML014116">
    <property type="protein sequence ID" value="RKP03944.1"/>
    <property type="molecule type" value="Genomic_DNA"/>
</dbReference>
<dbReference type="OrthoDB" id="192608at2759"/>
<feature type="compositionally biased region" description="Basic and acidic residues" evidence="2">
    <location>
        <begin position="1"/>
        <end position="12"/>
    </location>
</feature>
<dbReference type="GO" id="GO:0042147">
    <property type="term" value="P:retrograde transport, endosome to Golgi"/>
    <property type="evidence" value="ECO:0007669"/>
    <property type="project" value="TreeGrafter"/>
</dbReference>
<dbReference type="STRING" id="1555241.A0A4P9XEH4"/>
<dbReference type="GO" id="GO:0008104">
    <property type="term" value="P:intracellular protein localization"/>
    <property type="evidence" value="ECO:0007669"/>
    <property type="project" value="TreeGrafter"/>
</dbReference>
<dbReference type="GO" id="GO:0016020">
    <property type="term" value="C:membrane"/>
    <property type="evidence" value="ECO:0007669"/>
    <property type="project" value="TreeGrafter"/>
</dbReference>
<dbReference type="AlphaFoldDB" id="A0A4P9XEH4"/>
<feature type="region of interest" description="Disordered" evidence="2">
    <location>
        <begin position="1"/>
        <end position="26"/>
    </location>
</feature>
<evidence type="ECO:0000256" key="2">
    <source>
        <dbReference type="SAM" id="MobiDB-lite"/>
    </source>
</evidence>
<protein>
    <recommendedName>
        <fullName evidence="6">ARM repeat-containing protein</fullName>
    </recommendedName>
</protein>
<evidence type="ECO:0008006" key="6">
    <source>
        <dbReference type="Google" id="ProtNLM"/>
    </source>
</evidence>
<dbReference type="GO" id="GO:0005794">
    <property type="term" value="C:Golgi apparatus"/>
    <property type="evidence" value="ECO:0007669"/>
    <property type="project" value="TreeGrafter"/>
</dbReference>
<dbReference type="Pfam" id="PF20210">
    <property type="entry name" value="Laa1_Sip1_HTR5"/>
    <property type="match status" value="1"/>
</dbReference>
<sequence length="598" mass="63445">MGPAARERERLRPRQSAGAAAADAPPPPLQASIGSALELYALLFVYAAEPVQAVQAAALERFLTPHARLAAGWKISLHVNVLTVAIGILKEAVHHRRAHVRVGAAAAEVFQRMALQGLVAEVEPVRMASAEMVGRLAAACGPVATDALLTTVIDLIMQNADPAVRSGACIALGLVCAYVGVIAVGSHLPNVVSILHGLTTDPNVTVHAWAFGALWLVMSNAGLMFEPYLASTIDVMTRVLASEAHQRTHVAVKGDNATVYPTLGRVLNALVGVIGPELNAQPHMRDFCFAIYGILKTSDNPFIVVEAIHCIGHFILFSKEWVHGQALIPFLQSHITARATGIHVHITRKAAVACLYQLSRRDPLAVSQTASGREIEEQIMALLDVETDPGVRSEIRDIMFVLVAATAAHWPSRWIALAQAILFRGAHAGARQPRPGSGSMTSSAASHANGVAGPDPTSRWRTHVLAIELLIAVIDAAFASGDAACVHLATARAAERAGRGTDFLVLQLGDLVKLAFTAATSTIDMVRMEGLTLLQRLMDGFAHVEDSDVGGQMILVQYQAQISASLVPGFQADNSPLVVSAACRASVPYLASSMTRDV</sequence>
<evidence type="ECO:0000256" key="1">
    <source>
        <dbReference type="ARBA" id="ARBA00008304"/>
    </source>
</evidence>
<dbReference type="InterPro" id="IPR011989">
    <property type="entry name" value="ARM-like"/>
</dbReference>
<dbReference type="GO" id="GO:0030139">
    <property type="term" value="C:endocytic vesicle"/>
    <property type="evidence" value="ECO:0007669"/>
    <property type="project" value="TreeGrafter"/>
</dbReference>
<accession>A0A4P9XEH4</accession>
<dbReference type="InterPro" id="IPR040108">
    <property type="entry name" value="Laa1/Sip1/HEATR5"/>
</dbReference>
<dbReference type="SUPFAM" id="SSF48371">
    <property type="entry name" value="ARM repeat"/>
    <property type="match status" value="1"/>
</dbReference>
<proteinExistence type="inferred from homology"/>
<feature type="non-terminal residue" evidence="4">
    <location>
        <position position="598"/>
    </location>
</feature>
<dbReference type="GO" id="GO:0006897">
    <property type="term" value="P:endocytosis"/>
    <property type="evidence" value="ECO:0007669"/>
    <property type="project" value="TreeGrafter"/>
</dbReference>
<organism evidence="4 5">
    <name type="scientific">Caulochytrium protostelioides</name>
    <dbReference type="NCBI Taxonomy" id="1555241"/>
    <lineage>
        <taxon>Eukaryota</taxon>
        <taxon>Fungi</taxon>
        <taxon>Fungi incertae sedis</taxon>
        <taxon>Chytridiomycota</taxon>
        <taxon>Chytridiomycota incertae sedis</taxon>
        <taxon>Chytridiomycetes</taxon>
        <taxon>Caulochytriales</taxon>
        <taxon>Caulochytriaceae</taxon>
        <taxon>Caulochytrium</taxon>
    </lineage>
</organism>
<feature type="region of interest" description="Disordered" evidence="2">
    <location>
        <begin position="432"/>
        <end position="455"/>
    </location>
</feature>
<feature type="transmembrane region" description="Helical" evidence="3">
    <location>
        <begin position="167"/>
        <end position="188"/>
    </location>
</feature>
<reference evidence="5" key="1">
    <citation type="journal article" date="2018" name="Nat. Microbiol.">
        <title>Leveraging single-cell genomics to expand the fungal tree of life.</title>
        <authorList>
            <person name="Ahrendt S.R."/>
            <person name="Quandt C.A."/>
            <person name="Ciobanu D."/>
            <person name="Clum A."/>
            <person name="Salamov A."/>
            <person name="Andreopoulos B."/>
            <person name="Cheng J.F."/>
            <person name="Woyke T."/>
            <person name="Pelin A."/>
            <person name="Henrissat B."/>
            <person name="Reynolds N.K."/>
            <person name="Benny G.L."/>
            <person name="Smith M.E."/>
            <person name="James T.Y."/>
            <person name="Grigoriev I.V."/>
        </authorList>
    </citation>
    <scope>NUCLEOTIDE SEQUENCE [LARGE SCALE GENOMIC DNA]</scope>
    <source>
        <strain evidence="5">ATCC 52028</strain>
    </source>
</reference>
<dbReference type="InterPro" id="IPR046837">
    <property type="entry name" value="Laa1/Sip1/HEATR5-like_HEAT"/>
</dbReference>
<keyword evidence="3" id="KW-0812">Transmembrane</keyword>
<dbReference type="GO" id="GO:0005829">
    <property type="term" value="C:cytosol"/>
    <property type="evidence" value="ECO:0007669"/>
    <property type="project" value="GOC"/>
</dbReference>
<feature type="transmembrane region" description="Helical" evidence="3">
    <location>
        <begin position="208"/>
        <end position="229"/>
    </location>
</feature>